<keyword evidence="2" id="KW-0808">Transferase</keyword>
<dbReference type="InterPro" id="IPR017441">
    <property type="entry name" value="Protein_kinase_ATP_BS"/>
</dbReference>
<dbReference type="EMBL" id="HBKQ01048783">
    <property type="protein sequence ID" value="CAE2273922.1"/>
    <property type="molecule type" value="Transcribed_RNA"/>
</dbReference>
<dbReference type="Pfam" id="PF00069">
    <property type="entry name" value="Pkinase"/>
    <property type="match status" value="1"/>
</dbReference>
<accession>A0A7S4N9P6</accession>
<feature type="region of interest" description="Disordered" evidence="7">
    <location>
        <begin position="194"/>
        <end position="217"/>
    </location>
</feature>
<dbReference type="PROSITE" id="PS50011">
    <property type="entry name" value="PROTEIN_KINASE_DOM"/>
    <property type="match status" value="1"/>
</dbReference>
<dbReference type="PANTHER" id="PTHR24349">
    <property type="entry name" value="SERINE/THREONINE-PROTEIN KINASE"/>
    <property type="match status" value="1"/>
</dbReference>
<evidence type="ECO:0000256" key="3">
    <source>
        <dbReference type="ARBA" id="ARBA00022741"/>
    </source>
</evidence>
<evidence type="ECO:0000256" key="6">
    <source>
        <dbReference type="PROSITE-ProRule" id="PRU10141"/>
    </source>
</evidence>
<keyword evidence="5 6" id="KW-0067">ATP-binding</keyword>
<dbReference type="SUPFAM" id="SSF56112">
    <property type="entry name" value="Protein kinase-like (PK-like)"/>
    <property type="match status" value="1"/>
</dbReference>
<evidence type="ECO:0000256" key="1">
    <source>
        <dbReference type="ARBA" id="ARBA00022527"/>
    </source>
</evidence>
<dbReference type="InterPro" id="IPR000719">
    <property type="entry name" value="Prot_kinase_dom"/>
</dbReference>
<evidence type="ECO:0000256" key="4">
    <source>
        <dbReference type="ARBA" id="ARBA00022777"/>
    </source>
</evidence>
<feature type="compositionally biased region" description="Basic and acidic residues" evidence="7">
    <location>
        <begin position="427"/>
        <end position="446"/>
    </location>
</feature>
<organism evidence="9">
    <name type="scientific">Odontella aurita</name>
    <dbReference type="NCBI Taxonomy" id="265563"/>
    <lineage>
        <taxon>Eukaryota</taxon>
        <taxon>Sar</taxon>
        <taxon>Stramenopiles</taxon>
        <taxon>Ochrophyta</taxon>
        <taxon>Bacillariophyta</taxon>
        <taxon>Mediophyceae</taxon>
        <taxon>Biddulphiophycidae</taxon>
        <taxon>Eupodiscales</taxon>
        <taxon>Odontellaceae</taxon>
        <taxon>Odontella</taxon>
    </lineage>
</organism>
<dbReference type="PROSITE" id="PS00108">
    <property type="entry name" value="PROTEIN_KINASE_ST"/>
    <property type="match status" value="1"/>
</dbReference>
<evidence type="ECO:0000256" key="5">
    <source>
        <dbReference type="ARBA" id="ARBA00022840"/>
    </source>
</evidence>
<gene>
    <name evidence="9" type="ORF">OAUR00152_LOCUS33703</name>
</gene>
<dbReference type="PROSITE" id="PS00107">
    <property type="entry name" value="PROTEIN_KINASE_ATP"/>
    <property type="match status" value="1"/>
</dbReference>
<feature type="binding site" evidence="6">
    <location>
        <position position="59"/>
    </location>
    <ligand>
        <name>ATP</name>
        <dbReference type="ChEBI" id="CHEBI:30616"/>
    </ligand>
</feature>
<dbReference type="InterPro" id="IPR050205">
    <property type="entry name" value="CDPK_Ser/Thr_kinases"/>
</dbReference>
<name>A0A7S4N9P6_9STRA</name>
<dbReference type="GO" id="GO:0004674">
    <property type="term" value="F:protein serine/threonine kinase activity"/>
    <property type="evidence" value="ECO:0007669"/>
    <property type="project" value="UniProtKB-KW"/>
</dbReference>
<reference evidence="9" key="1">
    <citation type="submission" date="2021-01" db="EMBL/GenBank/DDBJ databases">
        <authorList>
            <person name="Corre E."/>
            <person name="Pelletier E."/>
            <person name="Niang G."/>
            <person name="Scheremetjew M."/>
            <person name="Finn R."/>
            <person name="Kale V."/>
            <person name="Holt S."/>
            <person name="Cochrane G."/>
            <person name="Meng A."/>
            <person name="Brown T."/>
            <person name="Cohen L."/>
        </authorList>
    </citation>
    <scope>NUCLEOTIDE SEQUENCE</scope>
    <source>
        <strain evidence="9">Isolate 1302-5</strain>
    </source>
</reference>
<evidence type="ECO:0000256" key="7">
    <source>
        <dbReference type="SAM" id="MobiDB-lite"/>
    </source>
</evidence>
<sequence length="609" mass="66882">MGCISSKPKLIDFAEGDDKAYMERYLEDRVLGEGAFGVVHLVHDVQATGAEASEPYAAKTLRKGVTFKDNTIYSPIKKEVLRRECDILRVLRGKCYILKLIGIYESATFIRIITEFCSGGEMPEYVINTYGKDGGSGSAGLRTEDVSRISYQLLSAVDHCARHGVIHRDIKPENIMFRRPDRGAELRLIDFGSSSLDSDPRAQSGAASGETEHDSPDMNELIEHSTFAGSAFYIAPEVFQRKGYNSRADVWSAGVTLYVLVAGYPSEDLQKSFNLLQKSKRDLRNLPNMPPNMPDSYFEMLDELLKYRRTKRKSAGAVLGSEFVKFHIDHAEGGGENGAAEDDDVVGMSLDDIAKDANAAGDVEGSQRGSTRGKTISVLLEGSVQRHTLYMQYEKFERSVTTLLATVLNPNQLVDLLNALNNKKSVKAEQAMDKDEADHSSHHGPTEEGVELISNEQKLQIIKIKDLRAVLLELGYKEPATMMSDLPNAVSYDSFAYHIALLRQFVRSQEGKNNDLDGSAHRKIVRRLSTIGARGNVSGSGSGGGTLKRVSSGGSLNRSMSVGRRGKDDAPNSVHGSNVFKDFRKKRDQQRAVMAANNATVDASVHSAS</sequence>
<dbReference type="InterPro" id="IPR011009">
    <property type="entry name" value="Kinase-like_dom_sf"/>
</dbReference>
<dbReference type="SMART" id="SM00220">
    <property type="entry name" value="S_TKc"/>
    <property type="match status" value="1"/>
</dbReference>
<evidence type="ECO:0000256" key="2">
    <source>
        <dbReference type="ARBA" id="ARBA00022679"/>
    </source>
</evidence>
<evidence type="ECO:0000259" key="8">
    <source>
        <dbReference type="PROSITE" id="PS50011"/>
    </source>
</evidence>
<keyword evidence="4" id="KW-0418">Kinase</keyword>
<feature type="region of interest" description="Disordered" evidence="7">
    <location>
        <begin position="427"/>
        <end position="450"/>
    </location>
</feature>
<dbReference type="Gene3D" id="1.10.510.10">
    <property type="entry name" value="Transferase(Phosphotransferase) domain 1"/>
    <property type="match status" value="1"/>
</dbReference>
<keyword evidence="3 6" id="KW-0547">Nucleotide-binding</keyword>
<feature type="region of interest" description="Disordered" evidence="7">
    <location>
        <begin position="533"/>
        <end position="592"/>
    </location>
</feature>
<protein>
    <recommendedName>
        <fullName evidence="8">Protein kinase domain-containing protein</fullName>
    </recommendedName>
</protein>
<dbReference type="InterPro" id="IPR008271">
    <property type="entry name" value="Ser/Thr_kinase_AS"/>
</dbReference>
<feature type="domain" description="Protein kinase" evidence="8">
    <location>
        <begin position="25"/>
        <end position="324"/>
    </location>
</feature>
<evidence type="ECO:0000313" key="9">
    <source>
        <dbReference type="EMBL" id="CAE2273922.1"/>
    </source>
</evidence>
<dbReference type="AlphaFoldDB" id="A0A7S4N9P6"/>
<keyword evidence="1" id="KW-0723">Serine/threonine-protein kinase</keyword>
<proteinExistence type="predicted"/>
<dbReference type="GO" id="GO:0005524">
    <property type="term" value="F:ATP binding"/>
    <property type="evidence" value="ECO:0007669"/>
    <property type="project" value="UniProtKB-UniRule"/>
</dbReference>